<keyword evidence="9 13" id="KW-0408">Iron</keyword>
<protein>
    <recommendedName>
        <fullName evidence="5 14">Inositol oxygenase</fullName>
        <ecNumber evidence="4 14">1.13.99.1</ecNumber>
    </recommendedName>
    <alternativeName>
        <fullName evidence="10 14">Myo-inositol oxygenase</fullName>
    </alternativeName>
</protein>
<evidence type="ECO:0000256" key="1">
    <source>
        <dbReference type="ARBA" id="ARBA00004496"/>
    </source>
</evidence>
<accession>A0AAN6N302</accession>
<evidence type="ECO:0000256" key="3">
    <source>
        <dbReference type="ARBA" id="ARBA00005286"/>
    </source>
</evidence>
<feature type="binding site" evidence="12">
    <location>
        <position position="58"/>
    </location>
    <ligand>
        <name>substrate</name>
    </ligand>
</feature>
<dbReference type="EC" id="1.13.99.1" evidence="4 14"/>
<dbReference type="GO" id="GO:0005506">
    <property type="term" value="F:iron ion binding"/>
    <property type="evidence" value="ECO:0007669"/>
    <property type="project" value="InterPro"/>
</dbReference>
<dbReference type="Pfam" id="PF05153">
    <property type="entry name" value="MIOX"/>
    <property type="match status" value="1"/>
</dbReference>
<evidence type="ECO:0000256" key="10">
    <source>
        <dbReference type="ARBA" id="ARBA00029668"/>
    </source>
</evidence>
<evidence type="ECO:0000256" key="11">
    <source>
        <dbReference type="ARBA" id="ARBA00048271"/>
    </source>
</evidence>
<organism evidence="15 16">
    <name type="scientific">Diplogelasinospora grovesii</name>
    <dbReference type="NCBI Taxonomy" id="303347"/>
    <lineage>
        <taxon>Eukaryota</taxon>
        <taxon>Fungi</taxon>
        <taxon>Dikarya</taxon>
        <taxon>Ascomycota</taxon>
        <taxon>Pezizomycotina</taxon>
        <taxon>Sordariomycetes</taxon>
        <taxon>Sordariomycetidae</taxon>
        <taxon>Sordariales</taxon>
        <taxon>Diplogelasinosporaceae</taxon>
        <taxon>Diplogelasinospora</taxon>
    </lineage>
</organism>
<evidence type="ECO:0000256" key="13">
    <source>
        <dbReference type="PIRSR" id="PIRSR607828-2"/>
    </source>
</evidence>
<comment type="similarity">
    <text evidence="3 14">Belongs to the myo-inositol oxygenase family.</text>
</comment>
<feature type="binding site" evidence="12">
    <location>
        <begin position="114"/>
        <end position="116"/>
    </location>
    <ligand>
        <name>substrate</name>
    </ligand>
</feature>
<dbReference type="GO" id="GO:0019310">
    <property type="term" value="P:inositol catabolic process"/>
    <property type="evidence" value="ECO:0007669"/>
    <property type="project" value="UniProtKB-UniRule"/>
</dbReference>
<dbReference type="EMBL" id="MU853854">
    <property type="protein sequence ID" value="KAK3937454.1"/>
    <property type="molecule type" value="Genomic_DNA"/>
</dbReference>
<evidence type="ECO:0000256" key="7">
    <source>
        <dbReference type="ARBA" id="ARBA00022723"/>
    </source>
</evidence>
<dbReference type="Gene3D" id="1.10.3210.10">
    <property type="entry name" value="Hypothetical protein af1432"/>
    <property type="match status" value="1"/>
</dbReference>
<comment type="pathway">
    <text evidence="2 14">Polyol metabolism; myo-inositol degradation into D-glucuronate; D-glucuronate from myo-inositol: step 1/1.</text>
</comment>
<feature type="binding site" evidence="13">
    <location>
        <position position="281"/>
    </location>
    <ligand>
        <name>Fe cation</name>
        <dbReference type="ChEBI" id="CHEBI:24875"/>
        <label>1</label>
    </ligand>
</feature>
<evidence type="ECO:0000256" key="9">
    <source>
        <dbReference type="ARBA" id="ARBA00023004"/>
    </source>
</evidence>
<keyword evidence="8 14" id="KW-0560">Oxidoreductase</keyword>
<feature type="binding site" evidence="13">
    <location>
        <position position="223"/>
    </location>
    <ligand>
        <name>Fe cation</name>
        <dbReference type="ChEBI" id="CHEBI:24875"/>
        <label>1</label>
    </ligand>
</feature>
<feature type="binding site" evidence="13">
    <location>
        <position position="152"/>
    </location>
    <ligand>
        <name>Fe cation</name>
        <dbReference type="ChEBI" id="CHEBI:24875"/>
        <label>1</label>
    </ligand>
</feature>
<evidence type="ECO:0000313" key="15">
    <source>
        <dbReference type="EMBL" id="KAK3937454.1"/>
    </source>
</evidence>
<evidence type="ECO:0000256" key="8">
    <source>
        <dbReference type="ARBA" id="ARBA00023002"/>
    </source>
</evidence>
<dbReference type="PANTHER" id="PTHR12588">
    <property type="entry name" value="MYOINOSITOL OXYGENASE"/>
    <property type="match status" value="1"/>
</dbReference>
<feature type="binding site" evidence="12">
    <location>
        <position position="155"/>
    </location>
    <ligand>
        <name>substrate</name>
    </ligand>
</feature>
<gene>
    <name evidence="15" type="ORF">QBC46DRAFT_10331</name>
</gene>
<evidence type="ECO:0000256" key="12">
    <source>
        <dbReference type="PIRSR" id="PIRSR607828-1"/>
    </source>
</evidence>
<sequence>MAPAAIIDDYPVSAVHDGAALEAISDAVDEINVLKAKAKQAFDAKSKFDSEKDKTQFRQYEVACERVKNFYREQHEKQTVAYNLSARARFYSAARVRPEMTIWEAMEKLNTLIDESDPDTSLSQIQHLLQSAEAIRRDGKPRWMQLTGLIHDLGKLMLFFDGAQGQWDVVGDTFPVGCAFDKRCIYPDTFQANPDAKDPVFGAENGIYHPGCGMQNLMMSWGHDEYLYHVVKDQSTLPAEALAMIRYHSFYPWHKEGAYRQFMAPGDEVLLRAVQAFNPYDLYSKSDDVPSVEELKPYYLELIDEFFPEKKIKW</sequence>
<evidence type="ECO:0000256" key="6">
    <source>
        <dbReference type="ARBA" id="ARBA00022490"/>
    </source>
</evidence>
<keyword evidence="16" id="KW-1185">Reference proteome</keyword>
<feature type="binding site" evidence="13">
    <location>
        <position position="151"/>
    </location>
    <ligand>
        <name>Fe cation</name>
        <dbReference type="ChEBI" id="CHEBI:24875"/>
        <label>1</label>
    </ligand>
</feature>
<comment type="caution">
    <text evidence="15">The sequence shown here is derived from an EMBL/GenBank/DDBJ whole genome shotgun (WGS) entry which is preliminary data.</text>
</comment>
<dbReference type="GO" id="GO:0005737">
    <property type="term" value="C:cytoplasm"/>
    <property type="evidence" value="ECO:0007669"/>
    <property type="project" value="UniProtKB-SubCell"/>
</dbReference>
<dbReference type="InterPro" id="IPR007828">
    <property type="entry name" value="Inositol_oxygenase"/>
</dbReference>
<feature type="binding site" evidence="12">
    <location>
        <begin position="248"/>
        <end position="249"/>
    </location>
    <ligand>
        <name>substrate</name>
    </ligand>
</feature>
<comment type="catalytic activity">
    <reaction evidence="11 14">
        <text>myo-inositol + O2 = D-glucuronate + H2O + H(+)</text>
        <dbReference type="Rhea" id="RHEA:23696"/>
        <dbReference type="ChEBI" id="CHEBI:15377"/>
        <dbReference type="ChEBI" id="CHEBI:15378"/>
        <dbReference type="ChEBI" id="CHEBI:15379"/>
        <dbReference type="ChEBI" id="CHEBI:17268"/>
        <dbReference type="ChEBI" id="CHEBI:58720"/>
        <dbReference type="EC" id="1.13.99.1"/>
    </reaction>
</comment>
<evidence type="ECO:0000256" key="14">
    <source>
        <dbReference type="RuleBase" id="RU367039"/>
    </source>
</evidence>
<name>A0AAN6N302_9PEZI</name>
<dbReference type="GO" id="GO:0050113">
    <property type="term" value="F:inositol oxygenase activity"/>
    <property type="evidence" value="ECO:0007669"/>
    <property type="project" value="UniProtKB-UniRule"/>
</dbReference>
<dbReference type="Proteomes" id="UP001303473">
    <property type="component" value="Unassembled WGS sequence"/>
</dbReference>
<reference evidence="16" key="1">
    <citation type="journal article" date="2023" name="Mol. Phylogenet. Evol.">
        <title>Genome-scale phylogeny and comparative genomics of the fungal order Sordariales.</title>
        <authorList>
            <person name="Hensen N."/>
            <person name="Bonometti L."/>
            <person name="Westerberg I."/>
            <person name="Brannstrom I.O."/>
            <person name="Guillou S."/>
            <person name="Cros-Aarteil S."/>
            <person name="Calhoun S."/>
            <person name="Haridas S."/>
            <person name="Kuo A."/>
            <person name="Mondo S."/>
            <person name="Pangilinan J."/>
            <person name="Riley R."/>
            <person name="LaButti K."/>
            <person name="Andreopoulos B."/>
            <person name="Lipzen A."/>
            <person name="Chen C."/>
            <person name="Yan M."/>
            <person name="Daum C."/>
            <person name="Ng V."/>
            <person name="Clum A."/>
            <person name="Steindorff A."/>
            <person name="Ohm R.A."/>
            <person name="Martin F."/>
            <person name="Silar P."/>
            <person name="Natvig D.O."/>
            <person name="Lalanne C."/>
            <person name="Gautier V."/>
            <person name="Ament-Velasquez S.L."/>
            <person name="Kruys A."/>
            <person name="Hutchinson M.I."/>
            <person name="Powell A.J."/>
            <person name="Barry K."/>
            <person name="Miller A.N."/>
            <person name="Grigoriev I.V."/>
            <person name="Debuchy R."/>
            <person name="Gladieux P."/>
            <person name="Hiltunen Thoren M."/>
            <person name="Johannesson H."/>
        </authorList>
    </citation>
    <scope>NUCLEOTIDE SEQUENCE [LARGE SCALE GENOMIC DNA]</scope>
    <source>
        <strain evidence="16">CBS 340.73</strain>
    </source>
</reference>
<dbReference type="PANTHER" id="PTHR12588:SF0">
    <property type="entry name" value="INOSITOL OXYGENASE"/>
    <property type="match status" value="1"/>
</dbReference>
<feature type="binding site" evidence="13">
    <location>
        <position position="127"/>
    </location>
    <ligand>
        <name>Fe cation</name>
        <dbReference type="ChEBI" id="CHEBI:24875"/>
        <label>1</label>
    </ligand>
</feature>
<proteinExistence type="inferred from homology"/>
<feature type="binding site" evidence="13">
    <location>
        <position position="248"/>
    </location>
    <ligand>
        <name>Fe cation</name>
        <dbReference type="ChEBI" id="CHEBI:24875"/>
        <label>1</label>
    </ligand>
</feature>
<dbReference type="AlphaFoldDB" id="A0AAN6N302"/>
<dbReference type="SUPFAM" id="SSF109604">
    <property type="entry name" value="HD-domain/PDEase-like"/>
    <property type="match status" value="1"/>
</dbReference>
<evidence type="ECO:0000256" key="2">
    <source>
        <dbReference type="ARBA" id="ARBA00005167"/>
    </source>
</evidence>
<keyword evidence="6 14" id="KW-0963">Cytoplasm</keyword>
<comment type="subcellular location">
    <subcellularLocation>
        <location evidence="1 14">Cytoplasm</location>
    </subcellularLocation>
</comment>
<evidence type="ECO:0000256" key="4">
    <source>
        <dbReference type="ARBA" id="ARBA00011919"/>
    </source>
</evidence>
<evidence type="ECO:0000313" key="16">
    <source>
        <dbReference type="Proteomes" id="UP001303473"/>
    </source>
</evidence>
<keyword evidence="7 13" id="KW-0479">Metal-binding</keyword>
<evidence type="ECO:0000256" key="5">
    <source>
        <dbReference type="ARBA" id="ARBA00019269"/>
    </source>
</evidence>
<feature type="binding site" evidence="12">
    <location>
        <begin position="171"/>
        <end position="172"/>
    </location>
    <ligand>
        <name>substrate</name>
    </ligand>
</feature>
<comment type="cofactor">
    <cofactor evidence="13 14">
        <name>Fe cation</name>
        <dbReference type="ChEBI" id="CHEBI:24875"/>
    </cofactor>
    <text evidence="13 14">Binds 2 iron ions per subunit.</text>
</comment>